<evidence type="ECO:0000313" key="2">
    <source>
        <dbReference type="Proteomes" id="UP001642487"/>
    </source>
</evidence>
<gene>
    <name evidence="1" type="ORF">CITCOLO1_LOCUS12722</name>
</gene>
<accession>A0ABP0YL56</accession>
<keyword evidence="2" id="KW-1185">Reference proteome</keyword>
<evidence type="ECO:0000313" key="1">
    <source>
        <dbReference type="EMBL" id="CAK9320667.1"/>
    </source>
</evidence>
<proteinExistence type="predicted"/>
<dbReference type="Proteomes" id="UP001642487">
    <property type="component" value="Chromosome 4"/>
</dbReference>
<sequence>MPHYNLPVTRKVSQERRSRKLFRVDARAETKANSNTITFYSPNPYTPAPSDLGFEWLLGNTTNQTLFFPASPKSSSFFLFLSLLLRLTAYFFNIPLSQLIKSVALWGVMEDARKHHKLPNESWEFN</sequence>
<organism evidence="1 2">
    <name type="scientific">Citrullus colocynthis</name>
    <name type="common">colocynth</name>
    <dbReference type="NCBI Taxonomy" id="252529"/>
    <lineage>
        <taxon>Eukaryota</taxon>
        <taxon>Viridiplantae</taxon>
        <taxon>Streptophyta</taxon>
        <taxon>Embryophyta</taxon>
        <taxon>Tracheophyta</taxon>
        <taxon>Spermatophyta</taxon>
        <taxon>Magnoliopsida</taxon>
        <taxon>eudicotyledons</taxon>
        <taxon>Gunneridae</taxon>
        <taxon>Pentapetalae</taxon>
        <taxon>rosids</taxon>
        <taxon>fabids</taxon>
        <taxon>Cucurbitales</taxon>
        <taxon>Cucurbitaceae</taxon>
        <taxon>Benincaseae</taxon>
        <taxon>Citrullus</taxon>
    </lineage>
</organism>
<reference evidence="1 2" key="1">
    <citation type="submission" date="2024-03" db="EMBL/GenBank/DDBJ databases">
        <authorList>
            <person name="Gkanogiannis A."/>
            <person name="Becerra Lopez-Lavalle L."/>
        </authorList>
    </citation>
    <scope>NUCLEOTIDE SEQUENCE [LARGE SCALE GENOMIC DNA]</scope>
</reference>
<name>A0ABP0YL56_9ROSI</name>
<protein>
    <submittedName>
        <fullName evidence="1">Uncharacterized protein</fullName>
    </submittedName>
</protein>
<dbReference type="EMBL" id="OZ021738">
    <property type="protein sequence ID" value="CAK9320667.1"/>
    <property type="molecule type" value="Genomic_DNA"/>
</dbReference>